<keyword evidence="2" id="KW-0436">Ligase</keyword>
<keyword evidence="5" id="KW-0732">Signal</keyword>
<protein>
    <submittedName>
        <fullName evidence="6">Long-chain fatty acid transport protein 4-like isoform X2</fullName>
    </submittedName>
</protein>
<evidence type="ECO:0000256" key="2">
    <source>
        <dbReference type="ARBA" id="ARBA00022598"/>
    </source>
</evidence>
<sequence length="181" mass="20590">FAMIFLALAKIGVVTAFINENLRLDALVHSITCIQTKAVIFDAVFEEAMLEVHEKLNENQKLLLYSYGSVNSKSKIAKNICDEMKEQRDDCDISKHDGNFFGMYGVGSTLINGQTLVIRRKFSASNFWEECLKYKCTLAAYIGEVCSYLLDQPPKPTDKLHTVRKMYGAGLRQTIWRTFVE</sequence>
<dbReference type="Gene3D" id="3.40.50.12780">
    <property type="entry name" value="N-terminal domain of ligase-like"/>
    <property type="match status" value="1"/>
</dbReference>
<dbReference type="SUPFAM" id="SSF56801">
    <property type="entry name" value="Acetyl-CoA synthetase-like"/>
    <property type="match status" value="1"/>
</dbReference>
<dbReference type="GO" id="GO:0005886">
    <property type="term" value="C:plasma membrane"/>
    <property type="evidence" value="ECO:0007669"/>
    <property type="project" value="TreeGrafter"/>
</dbReference>
<evidence type="ECO:0000256" key="3">
    <source>
        <dbReference type="ARBA" id="ARBA00022741"/>
    </source>
</evidence>
<feature type="signal peptide" evidence="5">
    <location>
        <begin position="1"/>
        <end position="16"/>
    </location>
</feature>
<evidence type="ECO:0000256" key="4">
    <source>
        <dbReference type="ARBA" id="ARBA00022840"/>
    </source>
</evidence>
<evidence type="ECO:0000313" key="6">
    <source>
        <dbReference type="EMBL" id="RWS00420.1"/>
    </source>
</evidence>
<feature type="chain" id="PRO_5018660513" evidence="5">
    <location>
        <begin position="17"/>
        <end position="181"/>
    </location>
</feature>
<dbReference type="STRING" id="1965070.A0A3S3RJ37"/>
<comment type="caution">
    <text evidence="6">The sequence shown here is derived from an EMBL/GenBank/DDBJ whole genome shotgun (WGS) entry which is preliminary data.</text>
</comment>
<dbReference type="InterPro" id="IPR042099">
    <property type="entry name" value="ANL_N_sf"/>
</dbReference>
<dbReference type="Proteomes" id="UP000285301">
    <property type="component" value="Unassembled WGS sequence"/>
</dbReference>
<name>A0A3S3RJ37_9ACAR</name>
<evidence type="ECO:0000313" key="7">
    <source>
        <dbReference type="Proteomes" id="UP000285301"/>
    </source>
</evidence>
<reference evidence="6 7" key="1">
    <citation type="journal article" date="2018" name="Gigascience">
        <title>Genomes of trombidid mites reveal novel predicted allergens and laterally-transferred genes associated with secondary metabolism.</title>
        <authorList>
            <person name="Dong X."/>
            <person name="Chaisiri K."/>
            <person name="Xia D."/>
            <person name="Armstrong S.D."/>
            <person name="Fang Y."/>
            <person name="Donnelly M.J."/>
            <person name="Kadowaki T."/>
            <person name="McGarry J.W."/>
            <person name="Darby A.C."/>
            <person name="Makepeace B.L."/>
        </authorList>
    </citation>
    <scope>NUCLEOTIDE SEQUENCE [LARGE SCALE GENOMIC DNA]</scope>
    <source>
        <strain evidence="6">UoL-WK</strain>
    </source>
</reference>
<feature type="non-terminal residue" evidence="6">
    <location>
        <position position="1"/>
    </location>
</feature>
<accession>A0A3S3RJ37</accession>
<organism evidence="6 7">
    <name type="scientific">Dinothrombium tinctorium</name>
    <dbReference type="NCBI Taxonomy" id="1965070"/>
    <lineage>
        <taxon>Eukaryota</taxon>
        <taxon>Metazoa</taxon>
        <taxon>Ecdysozoa</taxon>
        <taxon>Arthropoda</taxon>
        <taxon>Chelicerata</taxon>
        <taxon>Arachnida</taxon>
        <taxon>Acari</taxon>
        <taxon>Acariformes</taxon>
        <taxon>Trombidiformes</taxon>
        <taxon>Prostigmata</taxon>
        <taxon>Anystina</taxon>
        <taxon>Parasitengona</taxon>
        <taxon>Trombidioidea</taxon>
        <taxon>Trombidiidae</taxon>
        <taxon>Dinothrombium</taxon>
    </lineage>
</organism>
<keyword evidence="7" id="KW-1185">Reference proteome</keyword>
<keyword evidence="3" id="KW-0547">Nucleotide-binding</keyword>
<comment type="similarity">
    <text evidence="1">Belongs to the ATP-dependent AMP-binding enzyme family.</text>
</comment>
<gene>
    <name evidence="6" type="ORF">B4U79_03868</name>
</gene>
<dbReference type="EMBL" id="NCKU01011487">
    <property type="protein sequence ID" value="RWS00420.1"/>
    <property type="molecule type" value="Genomic_DNA"/>
</dbReference>
<dbReference type="AlphaFoldDB" id="A0A3S3RJ37"/>
<evidence type="ECO:0000256" key="1">
    <source>
        <dbReference type="ARBA" id="ARBA00006432"/>
    </source>
</evidence>
<evidence type="ECO:0000256" key="5">
    <source>
        <dbReference type="SAM" id="SignalP"/>
    </source>
</evidence>
<dbReference type="OrthoDB" id="6408524at2759"/>
<proteinExistence type="inferred from homology"/>
<dbReference type="GO" id="GO:0044539">
    <property type="term" value="P:long-chain fatty acid import into cell"/>
    <property type="evidence" value="ECO:0007669"/>
    <property type="project" value="TreeGrafter"/>
</dbReference>
<dbReference type="GO" id="GO:0005524">
    <property type="term" value="F:ATP binding"/>
    <property type="evidence" value="ECO:0007669"/>
    <property type="project" value="UniProtKB-KW"/>
</dbReference>
<dbReference type="PANTHER" id="PTHR43107:SF15">
    <property type="entry name" value="FATTY ACID TRANSPORT PROTEIN 3, ISOFORM A"/>
    <property type="match status" value="1"/>
</dbReference>
<keyword evidence="4" id="KW-0067">ATP-binding</keyword>
<feature type="non-terminal residue" evidence="6">
    <location>
        <position position="181"/>
    </location>
</feature>
<dbReference type="Gene3D" id="3.40.50.980">
    <property type="match status" value="1"/>
</dbReference>
<dbReference type="PANTHER" id="PTHR43107">
    <property type="entry name" value="LONG-CHAIN FATTY ACID TRANSPORT PROTEIN"/>
    <property type="match status" value="1"/>
</dbReference>
<dbReference type="GO" id="GO:0004467">
    <property type="term" value="F:long-chain fatty acid-CoA ligase activity"/>
    <property type="evidence" value="ECO:0007669"/>
    <property type="project" value="TreeGrafter"/>
</dbReference>
<dbReference type="GO" id="GO:0005789">
    <property type="term" value="C:endoplasmic reticulum membrane"/>
    <property type="evidence" value="ECO:0007669"/>
    <property type="project" value="TreeGrafter"/>
</dbReference>
<dbReference type="GO" id="GO:0005324">
    <property type="term" value="F:long-chain fatty acid transmembrane transporter activity"/>
    <property type="evidence" value="ECO:0007669"/>
    <property type="project" value="TreeGrafter"/>
</dbReference>